<dbReference type="RefSeq" id="WP_328856013.1">
    <property type="nucleotide sequence ID" value="NZ_CP108021.1"/>
</dbReference>
<dbReference type="Proteomes" id="UP001432128">
    <property type="component" value="Chromosome"/>
</dbReference>
<dbReference type="InterPro" id="IPR004839">
    <property type="entry name" value="Aminotransferase_I/II_large"/>
</dbReference>
<evidence type="ECO:0000256" key="5">
    <source>
        <dbReference type="SAM" id="MobiDB-lite"/>
    </source>
</evidence>
<feature type="domain" description="Aminotransferase class I/classII large" evidence="6">
    <location>
        <begin position="48"/>
        <end position="398"/>
    </location>
</feature>
<dbReference type="Gene3D" id="3.40.640.10">
    <property type="entry name" value="Type I PLP-dependent aspartate aminotransferase-like (Major domain)"/>
    <property type="match status" value="1"/>
</dbReference>
<keyword evidence="8" id="KW-1185">Reference proteome</keyword>
<dbReference type="Pfam" id="PF00155">
    <property type="entry name" value="Aminotran_1_2"/>
    <property type="match status" value="1"/>
</dbReference>
<dbReference type="GO" id="GO:0008710">
    <property type="term" value="F:8-amino-7-oxononanoate synthase activity"/>
    <property type="evidence" value="ECO:0007669"/>
    <property type="project" value="UniProtKB-EC"/>
</dbReference>
<sequence>MSSQLILDRIRHDKRVWAYRVMRDSDQLPFYRVMNSVNAPTVPVEGRECVMLGSNNYLGMADHPKVRESAMAALRKYGTTVTGSRLLNGTIDLHIELEAELAAWHGTKNALLFTTGYQANLGAISALVGVGDTVIVDSAAHASIYDAARLSRAKIRAFRHNNAAQLDERLSRSVGAKLVIVDGLYSMEGDLAPLDAIADVCEKHDAALMVDEAHSVGVLGERRTGAAELYGVEKRIDVRMGSLSKGLGSTGGFVCGNRDIVDALRAHARTFLFTTAAVPATLGAALASVRMLQTDEGRERGTRTLANATYLRDGLVAAGIPTVDPSPLPDGTEVVSPIVPAFCYTELRVSNTWRKLYDEGVFAAVAMFPAVPQNKAMLRLCVQTEHTHSQLDRAIDALTRHLPPMDFQETDATNYAAGAVSSAEAAGMDDPENSDAATDFADERVPASALG</sequence>
<keyword evidence="3" id="KW-0808">Transferase</keyword>
<proteinExistence type="predicted"/>
<protein>
    <recommendedName>
        <fullName evidence="2">8-amino-7-oxononanoate synthase</fullName>
        <ecNumber evidence="2">2.3.1.47</ecNumber>
    </recommendedName>
</protein>
<reference evidence="7 8" key="1">
    <citation type="submission" date="2022-10" db="EMBL/GenBank/DDBJ databases">
        <title>The complete genomes of actinobacterial strains from the NBC collection.</title>
        <authorList>
            <person name="Joergensen T.S."/>
            <person name="Alvarez Arevalo M."/>
            <person name="Sterndorff E.B."/>
            <person name="Faurdal D."/>
            <person name="Vuksanovic O."/>
            <person name="Mourched A.-S."/>
            <person name="Charusanti P."/>
            <person name="Shaw S."/>
            <person name="Blin K."/>
            <person name="Weber T."/>
        </authorList>
    </citation>
    <scope>NUCLEOTIDE SEQUENCE [LARGE SCALE GENOMIC DNA]</scope>
    <source>
        <strain evidence="7 8">NBC_00319</strain>
    </source>
</reference>
<evidence type="ECO:0000313" key="7">
    <source>
        <dbReference type="EMBL" id="WUM18350.1"/>
    </source>
</evidence>
<comment type="catalytic activity">
    <reaction evidence="4">
        <text>6-carboxyhexanoyl-[ACP] + L-alanine + H(+) = (8S)-8-amino-7-oxononanoate + holo-[ACP] + CO2</text>
        <dbReference type="Rhea" id="RHEA:42288"/>
        <dbReference type="Rhea" id="RHEA-COMP:9685"/>
        <dbReference type="Rhea" id="RHEA-COMP:9955"/>
        <dbReference type="ChEBI" id="CHEBI:15378"/>
        <dbReference type="ChEBI" id="CHEBI:16526"/>
        <dbReference type="ChEBI" id="CHEBI:57972"/>
        <dbReference type="ChEBI" id="CHEBI:64479"/>
        <dbReference type="ChEBI" id="CHEBI:78846"/>
        <dbReference type="ChEBI" id="CHEBI:149468"/>
        <dbReference type="EC" id="2.3.1.47"/>
    </reaction>
</comment>
<dbReference type="SUPFAM" id="SSF53383">
    <property type="entry name" value="PLP-dependent transferases"/>
    <property type="match status" value="1"/>
</dbReference>
<evidence type="ECO:0000256" key="2">
    <source>
        <dbReference type="ARBA" id="ARBA00013187"/>
    </source>
</evidence>
<dbReference type="PANTHER" id="PTHR13693">
    <property type="entry name" value="CLASS II AMINOTRANSFERASE/8-AMINO-7-OXONONANOATE SYNTHASE"/>
    <property type="match status" value="1"/>
</dbReference>
<dbReference type="EC" id="2.3.1.47" evidence="2"/>
<organism evidence="7 8">
    <name type="scientific">Williamsia herbipolensis</name>
    <dbReference type="NCBI Taxonomy" id="1603258"/>
    <lineage>
        <taxon>Bacteria</taxon>
        <taxon>Bacillati</taxon>
        <taxon>Actinomycetota</taxon>
        <taxon>Actinomycetes</taxon>
        <taxon>Mycobacteriales</taxon>
        <taxon>Nocardiaceae</taxon>
        <taxon>Williamsia</taxon>
    </lineage>
</organism>
<feature type="region of interest" description="Disordered" evidence="5">
    <location>
        <begin position="421"/>
        <end position="451"/>
    </location>
</feature>
<keyword evidence="7" id="KW-0032">Aminotransferase</keyword>
<dbReference type="GO" id="GO:0008483">
    <property type="term" value="F:transaminase activity"/>
    <property type="evidence" value="ECO:0007669"/>
    <property type="project" value="UniProtKB-KW"/>
</dbReference>
<evidence type="ECO:0000259" key="6">
    <source>
        <dbReference type="Pfam" id="PF00155"/>
    </source>
</evidence>
<dbReference type="KEGG" id="whr:OG579_11330"/>
<dbReference type="InterPro" id="IPR015424">
    <property type="entry name" value="PyrdxlP-dep_Trfase"/>
</dbReference>
<dbReference type="Gene3D" id="3.90.1150.10">
    <property type="entry name" value="Aspartate Aminotransferase, domain 1"/>
    <property type="match status" value="1"/>
</dbReference>
<dbReference type="EMBL" id="CP108021">
    <property type="protein sequence ID" value="WUM18350.1"/>
    <property type="molecule type" value="Genomic_DNA"/>
</dbReference>
<dbReference type="AlphaFoldDB" id="A0AAU4JX39"/>
<accession>A0AAU4JX39</accession>
<evidence type="ECO:0000256" key="1">
    <source>
        <dbReference type="ARBA" id="ARBA00001933"/>
    </source>
</evidence>
<dbReference type="GO" id="GO:0030170">
    <property type="term" value="F:pyridoxal phosphate binding"/>
    <property type="evidence" value="ECO:0007669"/>
    <property type="project" value="InterPro"/>
</dbReference>
<evidence type="ECO:0000313" key="8">
    <source>
        <dbReference type="Proteomes" id="UP001432128"/>
    </source>
</evidence>
<dbReference type="InterPro" id="IPR015421">
    <property type="entry name" value="PyrdxlP-dep_Trfase_major"/>
</dbReference>
<gene>
    <name evidence="7" type="ORF">OG579_11330</name>
</gene>
<name>A0AAU4JX39_9NOCA</name>
<dbReference type="PANTHER" id="PTHR13693:SF3">
    <property type="entry name" value="LD36009P"/>
    <property type="match status" value="1"/>
</dbReference>
<evidence type="ECO:0000256" key="3">
    <source>
        <dbReference type="ARBA" id="ARBA00022679"/>
    </source>
</evidence>
<dbReference type="InterPro" id="IPR015422">
    <property type="entry name" value="PyrdxlP-dep_Trfase_small"/>
</dbReference>
<comment type="cofactor">
    <cofactor evidence="1">
        <name>pyridoxal 5'-phosphate</name>
        <dbReference type="ChEBI" id="CHEBI:597326"/>
    </cofactor>
</comment>
<evidence type="ECO:0000256" key="4">
    <source>
        <dbReference type="ARBA" id="ARBA00047715"/>
    </source>
</evidence>
<dbReference type="InterPro" id="IPR050087">
    <property type="entry name" value="AON_synthase_class-II"/>
</dbReference>